<reference evidence="2" key="1">
    <citation type="journal article" date="2019" name="Int. J. Syst. Evol. Microbiol.">
        <title>The Global Catalogue of Microorganisms (GCM) 10K type strain sequencing project: providing services to taxonomists for standard genome sequencing and annotation.</title>
        <authorList>
            <consortium name="The Broad Institute Genomics Platform"/>
            <consortium name="The Broad Institute Genome Sequencing Center for Infectious Disease"/>
            <person name="Wu L."/>
            <person name="Ma J."/>
        </authorList>
    </citation>
    <scope>NUCLEOTIDE SEQUENCE [LARGE SCALE GENOMIC DNA]</scope>
    <source>
        <strain evidence="2">JCM 9377</strain>
    </source>
</reference>
<comment type="caution">
    <text evidence="1">The sequence shown here is derived from an EMBL/GenBank/DDBJ whole genome shotgun (WGS) entry which is preliminary data.</text>
</comment>
<accession>A0ABP6QKC7</accession>
<proteinExistence type="predicted"/>
<keyword evidence="2" id="KW-1185">Reference proteome</keyword>
<dbReference type="Proteomes" id="UP001501237">
    <property type="component" value="Unassembled WGS sequence"/>
</dbReference>
<organism evidence="1 2">
    <name type="scientific">Actinocorallia longicatena</name>
    <dbReference type="NCBI Taxonomy" id="111803"/>
    <lineage>
        <taxon>Bacteria</taxon>
        <taxon>Bacillati</taxon>
        <taxon>Actinomycetota</taxon>
        <taxon>Actinomycetes</taxon>
        <taxon>Streptosporangiales</taxon>
        <taxon>Thermomonosporaceae</taxon>
        <taxon>Actinocorallia</taxon>
    </lineage>
</organism>
<evidence type="ECO:0008006" key="3">
    <source>
        <dbReference type="Google" id="ProtNLM"/>
    </source>
</evidence>
<gene>
    <name evidence="1" type="ORF">GCM10010468_67390</name>
</gene>
<dbReference type="EMBL" id="BAAAUV010000026">
    <property type="protein sequence ID" value="GAA3234351.1"/>
    <property type="molecule type" value="Genomic_DNA"/>
</dbReference>
<protein>
    <recommendedName>
        <fullName evidence="3">PH domain-containing protein</fullName>
    </recommendedName>
</protein>
<evidence type="ECO:0000313" key="1">
    <source>
        <dbReference type="EMBL" id="GAA3234351.1"/>
    </source>
</evidence>
<evidence type="ECO:0000313" key="2">
    <source>
        <dbReference type="Proteomes" id="UP001501237"/>
    </source>
</evidence>
<name>A0ABP6QKC7_9ACTN</name>
<dbReference type="RefSeq" id="WP_344836490.1">
    <property type="nucleotide sequence ID" value="NZ_BAAAUV010000026.1"/>
</dbReference>
<sequence length="117" mass="12516">MTADGTAPTEEVGGWLDKLGALLRTVGLVVAMGETSLIARNIREPEGATAAGRAMNPGLRQEVVCQPDATGVPWWFWVWQGPTRDAPGELEPLCPAANLEWAAERITRVLAMPEGPP</sequence>